<dbReference type="OrthoDB" id="360923at2759"/>
<dbReference type="GO" id="GO:0005786">
    <property type="term" value="C:signal recognition particle, endoplasmic reticulum targeting"/>
    <property type="evidence" value="ECO:0007669"/>
    <property type="project" value="UniProtKB-KW"/>
</dbReference>
<accession>A0A401QE85</accession>
<keyword evidence="4" id="KW-1185">Reference proteome</keyword>
<keyword evidence="1" id="KW-0733">Signal recognition particle</keyword>
<protein>
    <submittedName>
        <fullName evidence="3">Uncharacterized protein</fullName>
    </submittedName>
</protein>
<dbReference type="Proteomes" id="UP000288216">
    <property type="component" value="Unassembled WGS sequence"/>
</dbReference>
<gene>
    <name evidence="3" type="ORF">scyTo_0024099</name>
</gene>
<evidence type="ECO:0000313" key="4">
    <source>
        <dbReference type="Proteomes" id="UP000288216"/>
    </source>
</evidence>
<dbReference type="InterPro" id="IPR009018">
    <property type="entry name" value="Signal_recog_particle_SRP9/14"/>
</dbReference>
<comment type="function">
    <text evidence="2">Component of the signal recognition particle (SRP) complex, a ribonucleoprotein complex that mediates the cotranslational targeting of secretory and membrane proteins to the endoplasmic reticulum (ER). SRP9 together with SRP14 and the Alu portion of the SRP RNA, constitutes the elongation arrest domain of SRP. The complex of SRP9 and SRP14 is required for SRP RNA binding.</text>
</comment>
<proteinExistence type="predicted"/>
<keyword evidence="1" id="KW-0687">Ribonucleoprotein</keyword>
<evidence type="ECO:0000313" key="3">
    <source>
        <dbReference type="EMBL" id="GCB83695.1"/>
    </source>
</evidence>
<evidence type="ECO:0000256" key="2">
    <source>
        <dbReference type="ARBA" id="ARBA00045462"/>
    </source>
</evidence>
<evidence type="ECO:0000256" key="1">
    <source>
        <dbReference type="ARBA" id="ARBA00023135"/>
    </source>
</evidence>
<feature type="non-terminal residue" evidence="3">
    <location>
        <position position="1"/>
    </location>
</feature>
<dbReference type="AlphaFoldDB" id="A0A401QE85"/>
<dbReference type="Gene3D" id="3.30.720.10">
    <property type="entry name" value="Signal recognition particle alu RNA binding heterodimer, srp9/1"/>
    <property type="match status" value="1"/>
</dbReference>
<dbReference type="EMBL" id="BFAA01039198">
    <property type="protein sequence ID" value="GCB83695.1"/>
    <property type="molecule type" value="Genomic_DNA"/>
</dbReference>
<dbReference type="GO" id="GO:0008312">
    <property type="term" value="F:7S RNA binding"/>
    <property type="evidence" value="ECO:0007669"/>
    <property type="project" value="InterPro"/>
</dbReference>
<organism evidence="3 4">
    <name type="scientific">Scyliorhinus torazame</name>
    <name type="common">Cloudy catshark</name>
    <name type="synonym">Catulus torazame</name>
    <dbReference type="NCBI Taxonomy" id="75743"/>
    <lineage>
        <taxon>Eukaryota</taxon>
        <taxon>Metazoa</taxon>
        <taxon>Chordata</taxon>
        <taxon>Craniata</taxon>
        <taxon>Vertebrata</taxon>
        <taxon>Chondrichthyes</taxon>
        <taxon>Elasmobranchii</taxon>
        <taxon>Galeomorphii</taxon>
        <taxon>Galeoidea</taxon>
        <taxon>Carcharhiniformes</taxon>
        <taxon>Scyliorhinidae</taxon>
        <taxon>Scyliorhinus</taxon>
    </lineage>
</organism>
<dbReference type="SUPFAM" id="SSF54762">
    <property type="entry name" value="Signal recognition particle alu RNA binding heterodimer, SRP9/14"/>
    <property type="match status" value="1"/>
</dbReference>
<dbReference type="STRING" id="75743.A0A401QE85"/>
<name>A0A401QE85_SCYTO</name>
<dbReference type="GO" id="GO:0006614">
    <property type="term" value="P:SRP-dependent cotranslational protein targeting to membrane"/>
    <property type="evidence" value="ECO:0007669"/>
    <property type="project" value="InterPro"/>
</dbReference>
<comment type="caution">
    <text evidence="3">The sequence shown here is derived from an EMBL/GenBank/DDBJ whole genome shotgun (WGS) entry which is preliminary data.</text>
</comment>
<sequence length="39" mass="4752">CLQYKTDQAQDVKKFEKFQNQLMRLLVSRESRSNLMEMD</sequence>
<reference evidence="3 4" key="1">
    <citation type="journal article" date="2018" name="Nat. Ecol. Evol.">
        <title>Shark genomes provide insights into elasmobranch evolution and the origin of vertebrates.</title>
        <authorList>
            <person name="Hara Y"/>
            <person name="Yamaguchi K"/>
            <person name="Onimaru K"/>
            <person name="Kadota M"/>
            <person name="Koyanagi M"/>
            <person name="Keeley SD"/>
            <person name="Tatsumi K"/>
            <person name="Tanaka K"/>
            <person name="Motone F"/>
            <person name="Kageyama Y"/>
            <person name="Nozu R"/>
            <person name="Adachi N"/>
            <person name="Nishimura O"/>
            <person name="Nakagawa R"/>
            <person name="Tanegashima C"/>
            <person name="Kiyatake I"/>
            <person name="Matsumoto R"/>
            <person name="Murakumo K"/>
            <person name="Nishida K"/>
            <person name="Terakita A"/>
            <person name="Kuratani S"/>
            <person name="Sato K"/>
            <person name="Hyodo S Kuraku.S."/>
        </authorList>
    </citation>
    <scope>NUCLEOTIDE SEQUENCE [LARGE SCALE GENOMIC DNA]</scope>
</reference>